<comment type="caution">
    <text evidence="2">The sequence shown here is derived from an EMBL/GenBank/DDBJ whole genome shotgun (WGS) entry which is preliminary data.</text>
</comment>
<keyword evidence="1" id="KW-0812">Transmembrane</keyword>
<name>A0A553WI85_9SPHN</name>
<reference evidence="2 3" key="1">
    <citation type="submission" date="2019-07" db="EMBL/GenBank/DDBJ databases">
        <authorList>
            <person name="Park M."/>
        </authorList>
    </citation>
    <scope>NUCLEOTIDE SEQUENCE [LARGE SCALE GENOMIC DNA]</scope>
    <source>
        <strain evidence="2 3">KCTC32445</strain>
    </source>
</reference>
<dbReference type="PANTHER" id="PTHR34219">
    <property type="entry name" value="IRON-REGULATED INNER MEMBRANE PROTEIN-RELATED"/>
    <property type="match status" value="1"/>
</dbReference>
<dbReference type="InterPro" id="IPR005625">
    <property type="entry name" value="PepSY-ass_TM"/>
</dbReference>
<feature type="transmembrane region" description="Helical" evidence="1">
    <location>
        <begin position="352"/>
        <end position="376"/>
    </location>
</feature>
<dbReference type="RefSeq" id="WP_143775305.1">
    <property type="nucleotide sequence ID" value="NZ_VKKU01000001.1"/>
</dbReference>
<protein>
    <submittedName>
        <fullName evidence="2">PepSY domain-containing protein</fullName>
    </submittedName>
</protein>
<dbReference type="EMBL" id="VKKU01000001">
    <property type="protein sequence ID" value="TSB04417.1"/>
    <property type="molecule type" value="Genomic_DNA"/>
</dbReference>
<keyword evidence="1" id="KW-1133">Transmembrane helix</keyword>
<proteinExistence type="predicted"/>
<accession>A0A553WI85</accession>
<feature type="transmembrane region" description="Helical" evidence="1">
    <location>
        <begin position="184"/>
        <end position="204"/>
    </location>
</feature>
<organism evidence="2 3">
    <name type="scientific">Sphingorhabdus contaminans</name>
    <dbReference type="NCBI Taxonomy" id="1343899"/>
    <lineage>
        <taxon>Bacteria</taxon>
        <taxon>Pseudomonadati</taxon>
        <taxon>Pseudomonadota</taxon>
        <taxon>Alphaproteobacteria</taxon>
        <taxon>Sphingomonadales</taxon>
        <taxon>Sphingomonadaceae</taxon>
        <taxon>Sphingorhabdus</taxon>
    </lineage>
</organism>
<dbReference type="Proteomes" id="UP000320160">
    <property type="component" value="Unassembled WGS sequence"/>
</dbReference>
<dbReference type="AlphaFoldDB" id="A0A553WI85"/>
<feature type="transmembrane region" description="Helical" evidence="1">
    <location>
        <begin position="16"/>
        <end position="38"/>
    </location>
</feature>
<sequence length="447" mass="49296">MMEATSFYRTIWRWHFYASLFVMPLVLLLATTGAIYLFKPQLDRWEERAYSGLPTDGAVSPNAQLEAVMTANPDAQFHGYRLPERAGDAAVIHIGLADGRSMRDVYVSPQGKVLGSVDPEKRISATVSRIHGSLFLGKVGDWIVELAACWAIVMIITGLYMWWPRGQGLAGVVWPRLQRGSRVMLRDLHAVTGFWVSGLALVLLTTGLPWASVWGDAFRLARTELGLVQGAQDWKTGAALPHAEHDHDAMMKMQAAGVPLVALGDMVRKAEAERLPHPVWVKPPGAPERFGPPAPMAWTVKSEAQNRPLNRTIMFDMATGEEVSRKGFADKHVIDRAVNYGIAWHEGQLFGWINQAIGVLTAVALITLTVTGFMMWRRRKPAASLGAPPLPSATHKMRGAVIILFVLAVLLPLLAGSLLLLWLFDRLVLPRLPSLAQWLGLRPVQPA</sequence>
<gene>
    <name evidence="2" type="ORF">FOM92_03040</name>
</gene>
<evidence type="ECO:0000256" key="1">
    <source>
        <dbReference type="SAM" id="Phobius"/>
    </source>
</evidence>
<dbReference type="PANTHER" id="PTHR34219:SF1">
    <property type="entry name" value="PEPSY DOMAIN-CONTAINING PROTEIN"/>
    <property type="match status" value="1"/>
</dbReference>
<evidence type="ECO:0000313" key="3">
    <source>
        <dbReference type="Proteomes" id="UP000320160"/>
    </source>
</evidence>
<dbReference type="OrthoDB" id="9791166at2"/>
<feature type="transmembrane region" description="Helical" evidence="1">
    <location>
        <begin position="142"/>
        <end position="163"/>
    </location>
</feature>
<keyword evidence="3" id="KW-1185">Reference proteome</keyword>
<feature type="transmembrane region" description="Helical" evidence="1">
    <location>
        <begin position="397"/>
        <end position="424"/>
    </location>
</feature>
<keyword evidence="1" id="KW-0472">Membrane</keyword>
<evidence type="ECO:0000313" key="2">
    <source>
        <dbReference type="EMBL" id="TSB04417.1"/>
    </source>
</evidence>
<dbReference type="Pfam" id="PF03929">
    <property type="entry name" value="PepSY_TM"/>
    <property type="match status" value="1"/>
</dbReference>